<reference evidence="4 5" key="1">
    <citation type="submission" date="2019-07" db="EMBL/GenBank/DDBJ databases">
        <title>Tepidimonas alkaliphilus YIM 72238 draft genome.</title>
        <authorList>
            <person name="Da Costa M.S."/>
            <person name="Froufe H.J.C."/>
            <person name="Egas C."/>
            <person name="Albuquerque L."/>
        </authorList>
    </citation>
    <scope>NUCLEOTIDE SEQUENCE [LARGE SCALE GENOMIC DNA]</scope>
    <source>
        <strain evidence="4 5">YIM 72238</strain>
    </source>
</reference>
<keyword evidence="2" id="KW-0812">Transmembrane</keyword>
<keyword evidence="5" id="KW-1185">Reference proteome</keyword>
<dbReference type="InterPro" id="IPR021834">
    <property type="entry name" value="DUF3426"/>
</dbReference>
<dbReference type="Pfam" id="PF13719">
    <property type="entry name" value="Zn_ribbon_5"/>
    <property type="match status" value="1"/>
</dbReference>
<name>A0A554W5J1_9BURK</name>
<keyword evidence="2" id="KW-0472">Membrane</keyword>
<evidence type="ECO:0000256" key="1">
    <source>
        <dbReference type="SAM" id="MobiDB-lite"/>
    </source>
</evidence>
<comment type="caution">
    <text evidence="4">The sequence shown here is derived from an EMBL/GenBank/DDBJ whole genome shotgun (WGS) entry which is preliminary data.</text>
</comment>
<dbReference type="AlphaFoldDB" id="A0A554W5J1"/>
<dbReference type="Pfam" id="PF11906">
    <property type="entry name" value="DUF3426"/>
    <property type="match status" value="1"/>
</dbReference>
<dbReference type="InterPro" id="IPR011723">
    <property type="entry name" value="Znf/thioredoxin_put"/>
</dbReference>
<feature type="domain" description="Zinc finger/thioredoxin putative" evidence="3">
    <location>
        <begin position="7"/>
        <end position="42"/>
    </location>
</feature>
<dbReference type="Proteomes" id="UP000315736">
    <property type="component" value="Unassembled WGS sequence"/>
</dbReference>
<dbReference type="EMBL" id="VJNB01000010">
    <property type="protein sequence ID" value="TSE18841.1"/>
    <property type="molecule type" value="Genomic_DNA"/>
</dbReference>
<evidence type="ECO:0000259" key="3">
    <source>
        <dbReference type="Pfam" id="PF13719"/>
    </source>
</evidence>
<feature type="transmembrane region" description="Helical" evidence="2">
    <location>
        <begin position="177"/>
        <end position="200"/>
    </location>
</feature>
<dbReference type="Gene3D" id="2.30.30.380">
    <property type="entry name" value="Zn-finger domain of Sec23/24"/>
    <property type="match status" value="1"/>
</dbReference>
<organism evidence="4 5">
    <name type="scientific">Tepidimonas alkaliphilus</name>
    <dbReference type="NCBI Taxonomy" id="2588942"/>
    <lineage>
        <taxon>Bacteria</taxon>
        <taxon>Pseudomonadati</taxon>
        <taxon>Pseudomonadota</taxon>
        <taxon>Betaproteobacteria</taxon>
        <taxon>Burkholderiales</taxon>
        <taxon>Tepidimonas</taxon>
    </lineage>
</organism>
<evidence type="ECO:0000313" key="5">
    <source>
        <dbReference type="Proteomes" id="UP000315736"/>
    </source>
</evidence>
<keyword evidence="2" id="KW-1133">Transmembrane helix</keyword>
<proteinExistence type="predicted"/>
<evidence type="ECO:0000313" key="4">
    <source>
        <dbReference type="EMBL" id="TSE18841.1"/>
    </source>
</evidence>
<gene>
    <name evidence="4" type="ORF">Talka_01871</name>
</gene>
<feature type="region of interest" description="Disordered" evidence="1">
    <location>
        <begin position="65"/>
        <end position="126"/>
    </location>
</feature>
<accession>A0A554W5J1</accession>
<protein>
    <recommendedName>
        <fullName evidence="3">Zinc finger/thioredoxin putative domain-containing protein</fullName>
    </recommendedName>
</protein>
<evidence type="ECO:0000256" key="2">
    <source>
        <dbReference type="SAM" id="Phobius"/>
    </source>
</evidence>
<dbReference type="NCBIfam" id="TIGR02098">
    <property type="entry name" value="MJ0042_CXXC"/>
    <property type="match status" value="1"/>
</dbReference>
<sequence>MAGMRFITRCPSCGTWFRVVADQLKIADGWVRCGRCHHVFDASVQLRPESEGALASATLASSVLASGSHRPNPPIEPAEQPSTPAPPTDSSTLPGVGSEQDDPAAAQTPEAVSSTPAPACDGGSAAIEQDPSAVTAAGEAAPNALHGLPRGAAAAQESEPTFVRSARRRARWRHPAVRALLALLALGLSALLAAQVAWLAREPLLARWPAWQPLLAAACARLGCELGPRPAAHRVVVEGSALLRRAPDRYSFQLVLRNPTSTDIAAPALELTLLDEQQQPMVRRVWLPAEWPQPLAVLAAGQEWPLLLELAFDHPQAGRMSGYQVVLFDP</sequence>